<evidence type="ECO:0000313" key="1">
    <source>
        <dbReference type="EMBL" id="BDU51416.1"/>
    </source>
</evidence>
<organism evidence="1 2">
    <name type="scientific">Haliovirga abyssi</name>
    <dbReference type="NCBI Taxonomy" id="2996794"/>
    <lineage>
        <taxon>Bacteria</taxon>
        <taxon>Fusobacteriati</taxon>
        <taxon>Fusobacteriota</taxon>
        <taxon>Fusobacteriia</taxon>
        <taxon>Fusobacteriales</taxon>
        <taxon>Haliovirgaceae</taxon>
        <taxon>Haliovirga</taxon>
    </lineage>
</organism>
<proteinExistence type="predicted"/>
<dbReference type="KEGG" id="haby:HLVA_19850"/>
<dbReference type="Proteomes" id="UP001321582">
    <property type="component" value="Chromosome"/>
</dbReference>
<keyword evidence="2" id="KW-1185">Reference proteome</keyword>
<reference evidence="1 2" key="1">
    <citation type="submission" date="2022-11" db="EMBL/GenBank/DDBJ databases">
        <title>Haliovirga abyssi gen. nov., sp. nov., a mesophilic fermentative bacterium isolated from the Iheya North hydrothermal field and the proposal of Haliovirgaceae fam. nov.</title>
        <authorList>
            <person name="Miyazaki U."/>
            <person name="Tame A."/>
            <person name="Miyazaki J."/>
            <person name="Takai K."/>
            <person name="Sawayama S."/>
            <person name="Kitajima M."/>
            <person name="Okamoto A."/>
            <person name="Nakagawa S."/>
        </authorList>
    </citation>
    <scope>NUCLEOTIDE SEQUENCE [LARGE SCALE GENOMIC DNA]</scope>
    <source>
        <strain evidence="1 2">IC12</strain>
    </source>
</reference>
<dbReference type="RefSeq" id="WP_307904307.1">
    <property type="nucleotide sequence ID" value="NZ_AP027059.1"/>
</dbReference>
<evidence type="ECO:0000313" key="2">
    <source>
        <dbReference type="Proteomes" id="UP001321582"/>
    </source>
</evidence>
<dbReference type="AlphaFoldDB" id="A0AAU9D5R7"/>
<dbReference type="EMBL" id="AP027059">
    <property type="protein sequence ID" value="BDU51416.1"/>
    <property type="molecule type" value="Genomic_DNA"/>
</dbReference>
<protein>
    <recommendedName>
        <fullName evidence="3">Glycosyl transferase family 1 domain-containing protein</fullName>
    </recommendedName>
</protein>
<sequence length="374" mass="45199">MKIAIFDISNYHYTYLYSQCKIFENDRVDFYVSKFLKKSMEKEGVLNNSNFNWIVLNDFDNKYKYYKKVIKTLNNKKYDYVFFNTLQENWLLNFYFFITVNKNIKINLTLHNINIFIKCSRKLKIKRLLRTIIRRIAFYRANSYNVYGENLKIYLEKYLMKKNINKPITGIPFSIYENIKCLNDMNNKIKIIIPGTFDLKRRNYYDIYNLLKNIKNFKFELILLGRVKKDFEEEILLEKFKKFKEVILFEEYVSEEVFDEYMRKADILLAPIIKQIEMDGVLEEYGITKETGVSFAAIRYSLPVILPKEIKVMKEIEKIALVYENFEDLIRIVTKLFDDKALIQKYTEKAKKISYTYTPLKQREKLFNELKLGR</sequence>
<gene>
    <name evidence="1" type="ORF">HLVA_19850</name>
</gene>
<accession>A0AAU9D5R7</accession>
<dbReference type="Gene3D" id="3.40.50.2000">
    <property type="entry name" value="Glycogen Phosphorylase B"/>
    <property type="match status" value="1"/>
</dbReference>
<evidence type="ECO:0008006" key="3">
    <source>
        <dbReference type="Google" id="ProtNLM"/>
    </source>
</evidence>
<dbReference type="SUPFAM" id="SSF53756">
    <property type="entry name" value="UDP-Glycosyltransferase/glycogen phosphorylase"/>
    <property type="match status" value="1"/>
</dbReference>
<name>A0AAU9D5R7_9FUSO</name>